<proteinExistence type="predicted"/>
<name>A0A1I4DA42_9ACTN</name>
<sequence>MPVAQCTYSVARPLEVTRLAADRRCRPLAFVLAAGQAADSPHLVPVLQKVRIRLPVGRPRPPAPAPGVVAGDKAHSCRANRAYLRERHIKAVILRASIIWIGDLLQTTC</sequence>
<keyword evidence="2" id="KW-1185">Reference proteome</keyword>
<organism evidence="1 2">
    <name type="scientific">Streptosporangium canum</name>
    <dbReference type="NCBI Taxonomy" id="324952"/>
    <lineage>
        <taxon>Bacteria</taxon>
        <taxon>Bacillati</taxon>
        <taxon>Actinomycetota</taxon>
        <taxon>Actinomycetes</taxon>
        <taxon>Streptosporangiales</taxon>
        <taxon>Streptosporangiaceae</taxon>
        <taxon>Streptosporangium</taxon>
    </lineage>
</organism>
<dbReference type="Proteomes" id="UP000199111">
    <property type="component" value="Unassembled WGS sequence"/>
</dbReference>
<dbReference type="AlphaFoldDB" id="A0A1I4DA42"/>
<gene>
    <name evidence="1" type="ORF">SAMN05216275_14011</name>
</gene>
<evidence type="ECO:0008006" key="3">
    <source>
        <dbReference type="Google" id="ProtNLM"/>
    </source>
</evidence>
<evidence type="ECO:0000313" key="2">
    <source>
        <dbReference type="Proteomes" id="UP000199111"/>
    </source>
</evidence>
<reference evidence="2" key="1">
    <citation type="submission" date="2016-10" db="EMBL/GenBank/DDBJ databases">
        <authorList>
            <person name="Varghese N."/>
            <person name="Submissions S."/>
        </authorList>
    </citation>
    <scope>NUCLEOTIDE SEQUENCE [LARGE SCALE GENOMIC DNA]</scope>
    <source>
        <strain evidence="2">CGMCC 4.2126</strain>
    </source>
</reference>
<accession>A0A1I4DA42</accession>
<protein>
    <recommendedName>
        <fullName evidence="3">Transposase DDE domain-containing protein</fullName>
    </recommendedName>
</protein>
<evidence type="ECO:0000313" key="1">
    <source>
        <dbReference type="EMBL" id="SFK89680.1"/>
    </source>
</evidence>
<dbReference type="EMBL" id="FOQY01000040">
    <property type="protein sequence ID" value="SFK89680.1"/>
    <property type="molecule type" value="Genomic_DNA"/>
</dbReference>